<dbReference type="eggNOG" id="COG3963">
    <property type="taxonomic scope" value="Bacteria"/>
</dbReference>
<reference evidence="1 2" key="1">
    <citation type="journal article" date="2007" name="J. Bacteriol.">
        <title>Whole-genome analysis of the methyl tert-butyl ether-degrading beta-proteobacterium Methylibium petroleiphilum PM1.</title>
        <authorList>
            <person name="Kane S.R."/>
            <person name="Chakicherla A.Y."/>
            <person name="Chain P.S.G."/>
            <person name="Schmidt R."/>
            <person name="Shin M.W."/>
            <person name="Legler T.C."/>
            <person name="Scow K.M."/>
            <person name="Larimer F.W."/>
            <person name="Lucas S.M."/>
            <person name="Richardson P.M."/>
            <person name="Hristova K.R."/>
        </authorList>
    </citation>
    <scope>NUCLEOTIDE SEQUENCE [LARGE SCALE GENOMIC DNA]</scope>
    <source>
        <strain evidence="2">ATCC BAA-1232 / LMG 22953 / PM1</strain>
    </source>
</reference>
<dbReference type="EMBL" id="CP000555">
    <property type="protein sequence ID" value="ABM96728.1"/>
    <property type="molecule type" value="Genomic_DNA"/>
</dbReference>
<name>A2SMD9_METPP</name>
<evidence type="ECO:0000313" key="1">
    <source>
        <dbReference type="EMBL" id="ABM96728.1"/>
    </source>
</evidence>
<keyword evidence="2" id="KW-1185">Reference proteome</keyword>
<dbReference type="SUPFAM" id="SSF53335">
    <property type="entry name" value="S-adenosyl-L-methionine-dependent methyltransferases"/>
    <property type="match status" value="1"/>
</dbReference>
<dbReference type="KEGG" id="mpt:Mpe_A3775"/>
<protein>
    <recommendedName>
        <fullName evidence="3">Phospholipid N-methyltransferase</fullName>
    </recommendedName>
</protein>
<dbReference type="Gene3D" id="3.40.50.150">
    <property type="entry name" value="Vaccinia Virus protein VP39"/>
    <property type="match status" value="1"/>
</dbReference>
<sequence length="184" mass="19529">MNTSAFIALALTRPGLVGAVAPSSRRLAQAMASQIGDAGALIELGAGTGAVTSALRHAAPGTPLLAVELQSDLASGLRRRFPDIEVACAPAHEVLARHAHAPVDTMLVSSLPFRSLPEPMRRTTLAALLQFIEAHPTRRMVQYTYQPRAPFELPARSSLRWSLRDVVWGNLPPAGVWVLGGDGA</sequence>
<dbReference type="STRING" id="420662.Mpe_A3775"/>
<proteinExistence type="predicted"/>
<dbReference type="AlphaFoldDB" id="A2SMD9"/>
<dbReference type="Proteomes" id="UP000000366">
    <property type="component" value="Chromosome"/>
</dbReference>
<accession>A2SMD9</accession>
<dbReference type="RefSeq" id="WP_011831348.1">
    <property type="nucleotide sequence ID" value="NC_008825.1"/>
</dbReference>
<evidence type="ECO:0000313" key="2">
    <source>
        <dbReference type="Proteomes" id="UP000000366"/>
    </source>
</evidence>
<dbReference type="HOGENOM" id="CLU_085338_0_0_4"/>
<gene>
    <name evidence="1" type="ordered locus">Mpe_A3775</name>
</gene>
<dbReference type="InterPro" id="IPR029063">
    <property type="entry name" value="SAM-dependent_MTases_sf"/>
</dbReference>
<organism evidence="1 2">
    <name type="scientific">Methylibium petroleiphilum (strain ATCC BAA-1232 / LMG 22953 / PM1)</name>
    <dbReference type="NCBI Taxonomy" id="420662"/>
    <lineage>
        <taxon>Bacteria</taxon>
        <taxon>Pseudomonadati</taxon>
        <taxon>Pseudomonadota</taxon>
        <taxon>Betaproteobacteria</taxon>
        <taxon>Burkholderiales</taxon>
        <taxon>Sphaerotilaceae</taxon>
        <taxon>Methylibium</taxon>
    </lineage>
</organism>
<evidence type="ECO:0008006" key="3">
    <source>
        <dbReference type="Google" id="ProtNLM"/>
    </source>
</evidence>